<gene>
    <name evidence="2" type="primary">Gn</name>
</gene>
<name>A0A5B9BHH2_9RHAB</name>
<keyword evidence="1" id="KW-1133">Transmembrane helix</keyword>
<proteinExistence type="predicted"/>
<reference evidence="2" key="1">
    <citation type="journal article" date="2019" name="Transbound. Emerg. Dis.">
        <title>Co-circulation and characterization of novel African arboviruses (genus Ephemerovirus) in cattle, Mayotte island, Indian Ocean, 2017.</title>
        <authorList>
            <person name="Dacheux L."/>
            <person name="Dommergues L."/>
            <person name="Chouanibou Y."/>
            <person name="Domeon L."/>
            <person name="Schuler C."/>
            <person name="Bonas S."/>
            <person name="Luo D."/>
            <person name="Maufrais C."/>
            <person name="Cetre-Sossah C."/>
            <person name="Cardinale E."/>
            <person name="Bourhy H."/>
            <person name="Metras R."/>
        </authorList>
    </citation>
    <scope>NUCLEOTIDE SEQUENCE</scope>
    <source>
        <strain evidence="2">17017MAY_7620</strain>
    </source>
</reference>
<protein>
    <submittedName>
        <fullName evidence="2">Nonstructural glycoprotein</fullName>
    </submittedName>
</protein>
<organism evidence="2">
    <name type="scientific">Mavingoni virus</name>
    <dbReference type="NCBI Taxonomy" id="2603829"/>
    <lineage>
        <taxon>Viruses</taxon>
        <taxon>Riboviria</taxon>
        <taxon>Orthornavirae</taxon>
        <taxon>Negarnaviricota</taxon>
        <taxon>Haploviricotina</taxon>
        <taxon>Monjiviricetes</taxon>
        <taxon>Mononegavirales</taxon>
        <taxon>Rhabdoviridae</taxon>
        <taxon>Alpharhabdovirinae</taxon>
        <taxon>Ephemerovirus</taxon>
    </lineage>
</organism>
<dbReference type="EMBL" id="MN148799">
    <property type="protein sequence ID" value="QED88197.1"/>
    <property type="molecule type" value="Viral_cRNA"/>
</dbReference>
<feature type="transmembrane region" description="Helical" evidence="1">
    <location>
        <begin position="530"/>
        <end position="548"/>
    </location>
</feature>
<dbReference type="SUPFAM" id="SSF161008">
    <property type="entry name" value="Viral glycoprotein ectodomain-like"/>
    <property type="match status" value="1"/>
</dbReference>
<sequence length="555" mass="64380">METTLVLFTLFGICNSRLLGIVNYPESCQKITSDLSFGLMCTGELEAIDFNKILGRKDIENMGELCSPTDLGDKHLSIKTCIEKKRETVCSVLPDLKAEISYRINQTTTDMTNCEESKQLDTLKGLDHANLPPPKCSYGSDETNIETVYEEITIEREDSIVDYDLQEVIKKRKEGYYRSQHCTGQLWSCTSPKDLLMINDLYPEKMRQINHQIHALLLLESELITPELKPKYCEFYYCGHEALLGPNKEVLIKPSKFNRKFPKCANISDLRYEKRLRLDDLEGLRELIKKRNKGCKMIRDYVVNKRKIHREALKYIPPLSPGYGIGYRYLPRKSVYSIPLRGKVVENYEIEFFKCYYIWSEVHQNDDRNLNTNICLKHLSENACRHPGNERFVQKEAIERHSDVNTKSILEGYNEETKDPERSIYAVKTSYILTQIYSRFMHNGETFVVNNSLLSENSTYLNTSTEWRKTISDETPEGKLVVNKSLETVSEVTFGFNQSLSINETSNRTVRPLENEVFIIENKDYLMEDLSVWSIGGLLSLIGCYLLYRYKIRKP</sequence>
<keyword evidence="1" id="KW-0812">Transmembrane</keyword>
<accession>A0A5B9BHH2</accession>
<evidence type="ECO:0000313" key="2">
    <source>
        <dbReference type="EMBL" id="QED88197.1"/>
    </source>
</evidence>
<keyword evidence="1" id="KW-0472">Membrane</keyword>
<evidence type="ECO:0000256" key="1">
    <source>
        <dbReference type="SAM" id="Phobius"/>
    </source>
</evidence>